<organism evidence="2">
    <name type="scientific">uncultured Poseidoniia archaeon</name>
    <dbReference type="NCBI Taxonomy" id="1697135"/>
    <lineage>
        <taxon>Archaea</taxon>
        <taxon>Methanobacteriati</taxon>
        <taxon>Thermoplasmatota</taxon>
        <taxon>Candidatus Poseidoniia</taxon>
        <taxon>environmental samples</taxon>
    </lineage>
</organism>
<dbReference type="Pfam" id="PF05763">
    <property type="entry name" value="DUF835"/>
    <property type="match status" value="1"/>
</dbReference>
<feature type="domain" description="DUF835" evidence="1">
    <location>
        <begin position="15"/>
        <end position="137"/>
    </location>
</feature>
<dbReference type="AlphaFoldDB" id="A0A1B1TD02"/>
<evidence type="ECO:0000259" key="1">
    <source>
        <dbReference type="Pfam" id="PF05763"/>
    </source>
</evidence>
<reference evidence="2" key="2">
    <citation type="journal article" date="2015" name="ISME J.">
        <title>A new class of marine Euryarchaeota group II from the Mediterranean deep chlorophyll maximum.</title>
        <authorList>
            <person name="Martin-Cuadrado A.B."/>
            <person name="Garcia-Heredia I."/>
            <person name="Molto A.G."/>
            <person name="Lopez-Ubeda R."/>
            <person name="Kimes N."/>
            <person name="Lopez-Garcia P."/>
            <person name="Moreira D."/>
            <person name="Rodriguez-Valera F."/>
        </authorList>
    </citation>
    <scope>NUCLEOTIDE SEQUENCE</scope>
</reference>
<reference evidence="2" key="1">
    <citation type="submission" date="2014-11" db="EMBL/GenBank/DDBJ databases">
        <authorList>
            <person name="Zhu J."/>
            <person name="Qi W."/>
            <person name="Song R."/>
        </authorList>
    </citation>
    <scope>NUCLEOTIDE SEQUENCE</scope>
</reference>
<sequence>MMKFEGGNIFSITFSNQDSLLEIADKLLENNESNLKLMSRMPPRRLLEHIDISKIDLYWLTERDTEYTMPPNLESINREIISSKNDDETIIIIDGFEWLIDLHGKENILNFINDVSDNLHGSNVRVIFPIDELSFDSVWISRMKKIVRHIKLDTPVSNFEKFEEVVEISTPKDSPKEQMEFDLGVDGAPRLSILSRLPQTGFTQALLVKRILQWRRMGLDVSELEPALNYDTNKSYELYCLIEEKVRRVVDLENYLYQNSHEIDSSELSTALFRIKQLTGIEELEKKYYSN</sequence>
<evidence type="ECO:0000313" key="2">
    <source>
        <dbReference type="EMBL" id="ANV80143.1"/>
    </source>
</evidence>
<accession>A0A1B1TD02</accession>
<protein>
    <recommendedName>
        <fullName evidence="1">DUF835 domain-containing protein</fullName>
    </recommendedName>
</protein>
<dbReference type="InterPro" id="IPR008553">
    <property type="entry name" value="DUF835"/>
</dbReference>
<dbReference type="EMBL" id="KP211874">
    <property type="protein sequence ID" value="ANV80143.1"/>
    <property type="molecule type" value="Genomic_DNA"/>
</dbReference>
<proteinExistence type="predicted"/>
<name>A0A1B1TD02_9ARCH</name>